<name>A0ABQ6FWF8_9CHLR</name>
<evidence type="ECO:0000313" key="2">
    <source>
        <dbReference type="EMBL" id="GLV57932.1"/>
    </source>
</evidence>
<proteinExistence type="predicted"/>
<protein>
    <recommendedName>
        <fullName evidence="1">HTH lysR-type domain-containing protein</fullName>
    </recommendedName>
</protein>
<dbReference type="PROSITE" id="PS50931">
    <property type="entry name" value="HTH_LYSR"/>
    <property type="match status" value="1"/>
</dbReference>
<evidence type="ECO:0000313" key="3">
    <source>
        <dbReference type="Proteomes" id="UP001344906"/>
    </source>
</evidence>
<dbReference type="Pfam" id="PF00126">
    <property type="entry name" value="HTH_1"/>
    <property type="match status" value="1"/>
</dbReference>
<accession>A0ABQ6FWF8</accession>
<dbReference type="PRINTS" id="PR00039">
    <property type="entry name" value="HTHLYSR"/>
</dbReference>
<dbReference type="RefSeq" id="WP_338253991.1">
    <property type="nucleotide sequence ID" value="NZ_BSRI01000002.1"/>
</dbReference>
<organism evidence="2 3">
    <name type="scientific">Dictyobacter halimunensis</name>
    <dbReference type="NCBI Taxonomy" id="3026934"/>
    <lineage>
        <taxon>Bacteria</taxon>
        <taxon>Bacillati</taxon>
        <taxon>Chloroflexota</taxon>
        <taxon>Ktedonobacteria</taxon>
        <taxon>Ktedonobacterales</taxon>
        <taxon>Dictyobacteraceae</taxon>
        <taxon>Dictyobacter</taxon>
    </lineage>
</organism>
<dbReference type="EMBL" id="BSRI01000002">
    <property type="protein sequence ID" value="GLV57932.1"/>
    <property type="molecule type" value="Genomic_DNA"/>
</dbReference>
<dbReference type="PANTHER" id="PTHR30419:SF24">
    <property type="entry name" value="HTH-TYPE TRANSCRIPTIONAL REGULATOR CZCR"/>
    <property type="match status" value="1"/>
</dbReference>
<dbReference type="InterPro" id="IPR036390">
    <property type="entry name" value="WH_DNA-bd_sf"/>
</dbReference>
<dbReference type="InterPro" id="IPR000847">
    <property type="entry name" value="LysR_HTH_N"/>
</dbReference>
<feature type="domain" description="HTH lysR-type" evidence="1">
    <location>
        <begin position="1"/>
        <end position="58"/>
    </location>
</feature>
<dbReference type="InterPro" id="IPR050950">
    <property type="entry name" value="HTH-type_LysR_regulators"/>
</dbReference>
<sequence>MNFSQLQSLVALADTGSFTEAAYTINLTQSAVSHALASLESELGVTLLERNRKGVVSLTATGQKIIPHVRALLAQAESIEQEARVAQGKASGKVRLGSINSIIPPRSACQSTDQFSTELSRHGGSIVRGGHAGSWRLDRG</sequence>
<reference evidence="2 3" key="1">
    <citation type="submission" date="2023-02" db="EMBL/GenBank/DDBJ databases">
        <title>Dictyobacter halimunensis sp. nov., a new member of the class Ktedonobacteria from forest soil in a geothermal area.</title>
        <authorList>
            <person name="Rachmania M.K."/>
            <person name="Ningsih F."/>
            <person name="Sakai Y."/>
            <person name="Yabe S."/>
            <person name="Yokota A."/>
            <person name="Sjamsuridzal W."/>
        </authorList>
    </citation>
    <scope>NUCLEOTIDE SEQUENCE [LARGE SCALE GENOMIC DNA]</scope>
    <source>
        <strain evidence="2 3">S3.2.2.5</strain>
    </source>
</reference>
<dbReference type="Proteomes" id="UP001344906">
    <property type="component" value="Unassembled WGS sequence"/>
</dbReference>
<gene>
    <name evidence="2" type="ORF">KDH_47670</name>
</gene>
<dbReference type="PANTHER" id="PTHR30419">
    <property type="entry name" value="HTH-TYPE TRANSCRIPTIONAL REGULATOR YBHD"/>
    <property type="match status" value="1"/>
</dbReference>
<dbReference type="InterPro" id="IPR036388">
    <property type="entry name" value="WH-like_DNA-bd_sf"/>
</dbReference>
<comment type="caution">
    <text evidence="2">The sequence shown here is derived from an EMBL/GenBank/DDBJ whole genome shotgun (WGS) entry which is preliminary data.</text>
</comment>
<dbReference type="Gene3D" id="1.10.10.10">
    <property type="entry name" value="Winged helix-like DNA-binding domain superfamily/Winged helix DNA-binding domain"/>
    <property type="match status" value="1"/>
</dbReference>
<evidence type="ECO:0000259" key="1">
    <source>
        <dbReference type="PROSITE" id="PS50931"/>
    </source>
</evidence>
<keyword evidence="3" id="KW-1185">Reference proteome</keyword>
<dbReference type="SUPFAM" id="SSF46785">
    <property type="entry name" value="Winged helix' DNA-binding domain"/>
    <property type="match status" value="1"/>
</dbReference>